<dbReference type="SUPFAM" id="SSF53756">
    <property type="entry name" value="UDP-Glycosyltransferase/glycogen phosphorylase"/>
    <property type="match status" value="1"/>
</dbReference>
<accession>A0ABW5CL76</accession>
<reference evidence="2" key="1">
    <citation type="journal article" date="2019" name="Int. J. Syst. Evol. Microbiol.">
        <title>The Global Catalogue of Microorganisms (GCM) 10K type strain sequencing project: providing services to taxonomists for standard genome sequencing and annotation.</title>
        <authorList>
            <consortium name="The Broad Institute Genomics Platform"/>
            <consortium name="The Broad Institute Genome Sequencing Center for Infectious Disease"/>
            <person name="Wu L."/>
            <person name="Ma J."/>
        </authorList>
    </citation>
    <scope>NUCLEOTIDE SEQUENCE [LARGE SCALE GENOMIC DNA]</scope>
    <source>
        <strain evidence="2">ZS-35-S2</strain>
    </source>
</reference>
<evidence type="ECO:0000313" key="2">
    <source>
        <dbReference type="Proteomes" id="UP001597371"/>
    </source>
</evidence>
<dbReference type="InterPro" id="IPR007833">
    <property type="entry name" value="Capsule_polysaccharide_synth"/>
</dbReference>
<evidence type="ECO:0000313" key="1">
    <source>
        <dbReference type="EMBL" id="MFD2237990.1"/>
    </source>
</evidence>
<sequence>MKFPIARRALGLLRSGSLFVQDMVDRATRRATPRLVLRDLDAQVLRFFEKKTPFAEKYPYEVHYAPTLRNVPEGLGAFHLIGRNWRHRPEAPVALAFGFNMWKFGFVADYCPDVRIAFAPRKFLGLGARRAVKRMHPMPRRIYVWGYTDPSWIARYARRYKIELVRVEDAFLRSADLGANHATPYSLVFDSKGLYYNTAEPNDLSELLSNHDFAGDTALMADAERALRLIVENGLSKYNLPDTSDPAARLRIKTRRRVLVIGQVDNDAAVRMGNPGGWRMGDIIRLARLENPDAEILYRPHPEVYRGHQRTRFKAGLVENIAEIVPPEGSLVELLKTTDQVYTISSLSGLEALVRGVKVTTLGTPFYAGWGATDDRTAQPKGRTLTPLEIFAATYILYARYLVPLENPSDAIEATLYRILADKYLLTLSQINHDVKTSAEAMSVYVASDHWPSVVFSNLQSGAKFFDQSQSNAGRIPLSIEFRERKEDRFHLTVLCLLTGWARSPVHLSNLVKQSSTFVSRETMVQYFNYLSLIEKEWNHHKFIANYLRSADSAGEAAVYLQSVRQDVFAESVDLEPSDASAEGEEPVLRVENADKMDFYYELAQSEFDRCRYEESRRICYLLLLNGYKQVDCIRLLINIELILFGSSAANAIASLLPYTGEKPDVLRALSVISETFERNDPSRFAFINSALIAASCSQVARLLLPMNAVENTAEFQRIAVLLTKHVYLSSEISIAKVNALIALGDTKGALEVARSLFQKVPTDHRNAVALSQALVAADQVEEARRLIESTLIAHPYSVPAFKEALRVCVISGDYAAGKKVLALADDRKLPVGEMSLRKMYFGLRQPKEAFETFRSLGIVESLRRHFPDEYYSGRVSEFDGDSLFAAALFGPGDEIRFASLYNDFEAALGGKRLSIGCEPRLLTLFARSFPHIEFVPVARKPRKADAFDVAAYDRIRNSALRAIIDNRAVDAIGAASHSMVVTDALAEFRTCYEDFPGTDYLRPDPDQTRKFSSLLPAAPLRVGISWRSSLNTFSRNEHYLSVEELLPVFELDGIQFINLQYDECSNEVALVNERFPGRLFDPDWVEQYNELDKVASLISALDLVIAPATTVVELAGAVGAPTWMLSNSSELHWRKLDGTDQDVWHHSLTHVEGPILQNKASLVEALRAKLVAWRDERSQGAAAE</sequence>
<evidence type="ECO:0008006" key="3">
    <source>
        <dbReference type="Google" id="ProtNLM"/>
    </source>
</evidence>
<proteinExistence type="predicted"/>
<dbReference type="Gene3D" id="1.25.40.10">
    <property type="entry name" value="Tetratricopeptide repeat domain"/>
    <property type="match status" value="1"/>
</dbReference>
<dbReference type="Pfam" id="PF05159">
    <property type="entry name" value="Capsule_synth"/>
    <property type="match status" value="1"/>
</dbReference>
<dbReference type="CDD" id="cd16439">
    <property type="entry name" value="beta_Kdo_transferase_KpsC_2"/>
    <property type="match status" value="1"/>
</dbReference>
<protein>
    <recommendedName>
        <fullName evidence="3">Capsular biosynthesis protein</fullName>
    </recommendedName>
</protein>
<comment type="caution">
    <text evidence="1">The sequence shown here is derived from an EMBL/GenBank/DDBJ whole genome shotgun (WGS) entry which is preliminary data.</text>
</comment>
<gene>
    <name evidence="1" type="ORF">ACFSKQ_11030</name>
</gene>
<dbReference type="Proteomes" id="UP001597371">
    <property type="component" value="Unassembled WGS sequence"/>
</dbReference>
<dbReference type="RefSeq" id="WP_209739278.1">
    <property type="nucleotide sequence ID" value="NZ_CP072611.1"/>
</dbReference>
<keyword evidence="2" id="KW-1185">Reference proteome</keyword>
<organism evidence="1 2">
    <name type="scientific">Aureimonas populi</name>
    <dbReference type="NCBI Taxonomy" id="1701758"/>
    <lineage>
        <taxon>Bacteria</taxon>
        <taxon>Pseudomonadati</taxon>
        <taxon>Pseudomonadota</taxon>
        <taxon>Alphaproteobacteria</taxon>
        <taxon>Hyphomicrobiales</taxon>
        <taxon>Aurantimonadaceae</taxon>
        <taxon>Aureimonas</taxon>
    </lineage>
</organism>
<dbReference type="EMBL" id="JBHUIJ010000013">
    <property type="protein sequence ID" value="MFD2237990.1"/>
    <property type="molecule type" value="Genomic_DNA"/>
</dbReference>
<dbReference type="Pfam" id="PF14559">
    <property type="entry name" value="TPR_19"/>
    <property type="match status" value="1"/>
</dbReference>
<dbReference type="InterPro" id="IPR011990">
    <property type="entry name" value="TPR-like_helical_dom_sf"/>
</dbReference>
<name>A0ABW5CL76_9HYPH</name>